<sequence length="88" mass="10333">MTLEHCWFLMNHLLSSTGVPAPTGAIDRKLRKLACIFNTTHSWSPSNLKKSCRIFLEFIRLLKLPIPSWRLKFLHEERKHHRGNEEAP</sequence>
<evidence type="ECO:0000313" key="1">
    <source>
        <dbReference type="EMBL" id="CCD44785.1"/>
    </source>
</evidence>
<name>G2XWB5_BOTF4</name>
<accession>G2XWB5</accession>
<reference evidence="2" key="1">
    <citation type="journal article" date="2011" name="PLoS Genet.">
        <title>Genomic analysis of the necrotrophic fungal pathogens Sclerotinia sclerotiorum and Botrytis cinerea.</title>
        <authorList>
            <person name="Amselem J."/>
            <person name="Cuomo C.A."/>
            <person name="van Kan J.A."/>
            <person name="Viaud M."/>
            <person name="Benito E.P."/>
            <person name="Couloux A."/>
            <person name="Coutinho P.M."/>
            <person name="de Vries R.P."/>
            <person name="Dyer P.S."/>
            <person name="Fillinger S."/>
            <person name="Fournier E."/>
            <person name="Gout L."/>
            <person name="Hahn M."/>
            <person name="Kohn L."/>
            <person name="Lapalu N."/>
            <person name="Plummer K.M."/>
            <person name="Pradier J.M."/>
            <person name="Quevillon E."/>
            <person name="Sharon A."/>
            <person name="Simon A."/>
            <person name="ten Have A."/>
            <person name="Tudzynski B."/>
            <person name="Tudzynski P."/>
            <person name="Wincker P."/>
            <person name="Andrew M."/>
            <person name="Anthouard V."/>
            <person name="Beever R.E."/>
            <person name="Beffa R."/>
            <person name="Benoit I."/>
            <person name="Bouzid O."/>
            <person name="Brault B."/>
            <person name="Chen Z."/>
            <person name="Choquer M."/>
            <person name="Collemare J."/>
            <person name="Cotton P."/>
            <person name="Danchin E.G."/>
            <person name="Da Silva C."/>
            <person name="Gautier A."/>
            <person name="Giraud C."/>
            <person name="Giraud T."/>
            <person name="Gonzalez C."/>
            <person name="Grossetete S."/>
            <person name="Guldener U."/>
            <person name="Henrissat B."/>
            <person name="Howlett B.J."/>
            <person name="Kodira C."/>
            <person name="Kretschmer M."/>
            <person name="Lappartient A."/>
            <person name="Leroch M."/>
            <person name="Levis C."/>
            <person name="Mauceli E."/>
            <person name="Neuveglise C."/>
            <person name="Oeser B."/>
            <person name="Pearson M."/>
            <person name="Poulain J."/>
            <person name="Poussereau N."/>
            <person name="Quesneville H."/>
            <person name="Rascle C."/>
            <person name="Schumacher J."/>
            <person name="Segurens B."/>
            <person name="Sexton A."/>
            <person name="Silva E."/>
            <person name="Sirven C."/>
            <person name="Soanes D.M."/>
            <person name="Talbot N.J."/>
            <person name="Templeton M."/>
            <person name="Yandava C."/>
            <person name="Yarden O."/>
            <person name="Zeng Q."/>
            <person name="Rollins J.A."/>
            <person name="Lebrun M.H."/>
            <person name="Dickman M."/>
        </authorList>
    </citation>
    <scope>NUCLEOTIDE SEQUENCE [LARGE SCALE GENOMIC DNA]</scope>
    <source>
        <strain evidence="2">T4</strain>
    </source>
</reference>
<dbReference type="AlphaFoldDB" id="G2XWB5"/>
<gene>
    <name evidence="1" type="ORF">BofuT4_uP056860.1</name>
</gene>
<protein>
    <submittedName>
        <fullName evidence="1">Uncharacterized protein</fullName>
    </submittedName>
</protein>
<organism evidence="1 2">
    <name type="scientific">Botryotinia fuckeliana (strain T4)</name>
    <name type="common">Noble rot fungus</name>
    <name type="synonym">Botrytis cinerea</name>
    <dbReference type="NCBI Taxonomy" id="999810"/>
    <lineage>
        <taxon>Eukaryota</taxon>
        <taxon>Fungi</taxon>
        <taxon>Dikarya</taxon>
        <taxon>Ascomycota</taxon>
        <taxon>Pezizomycotina</taxon>
        <taxon>Leotiomycetes</taxon>
        <taxon>Helotiales</taxon>
        <taxon>Sclerotiniaceae</taxon>
        <taxon>Botrytis</taxon>
    </lineage>
</organism>
<evidence type="ECO:0000313" key="2">
    <source>
        <dbReference type="Proteomes" id="UP000008177"/>
    </source>
</evidence>
<proteinExistence type="predicted"/>
<dbReference type="EMBL" id="FQ790271">
    <property type="protein sequence ID" value="CCD44785.1"/>
    <property type="molecule type" value="Genomic_DNA"/>
</dbReference>
<dbReference type="HOGENOM" id="CLU_2468775_0_0_1"/>
<dbReference type="Proteomes" id="UP000008177">
    <property type="component" value="Unplaced contigs"/>
</dbReference>
<dbReference type="InParanoid" id="G2XWB5"/>